<proteinExistence type="predicted"/>
<evidence type="ECO:0000313" key="1">
    <source>
        <dbReference type="EMBL" id="KAL0444360.1"/>
    </source>
</evidence>
<comment type="caution">
    <text evidence="1">The sequence shown here is derived from an EMBL/GenBank/DDBJ whole genome shotgun (WGS) entry which is preliminary data.</text>
</comment>
<organism evidence="1">
    <name type="scientific">Sesamum latifolium</name>
    <dbReference type="NCBI Taxonomy" id="2727402"/>
    <lineage>
        <taxon>Eukaryota</taxon>
        <taxon>Viridiplantae</taxon>
        <taxon>Streptophyta</taxon>
        <taxon>Embryophyta</taxon>
        <taxon>Tracheophyta</taxon>
        <taxon>Spermatophyta</taxon>
        <taxon>Magnoliopsida</taxon>
        <taxon>eudicotyledons</taxon>
        <taxon>Gunneridae</taxon>
        <taxon>Pentapetalae</taxon>
        <taxon>asterids</taxon>
        <taxon>lamiids</taxon>
        <taxon>Lamiales</taxon>
        <taxon>Pedaliaceae</taxon>
        <taxon>Sesamum</taxon>
    </lineage>
</organism>
<protein>
    <recommendedName>
        <fullName evidence="2">Retrotransposon gag domain-containing protein</fullName>
    </recommendedName>
</protein>
<dbReference type="EMBL" id="JACGWN010000007">
    <property type="protein sequence ID" value="KAL0444360.1"/>
    <property type="molecule type" value="Genomic_DNA"/>
</dbReference>
<reference evidence="1" key="1">
    <citation type="submission" date="2020-06" db="EMBL/GenBank/DDBJ databases">
        <authorList>
            <person name="Li T."/>
            <person name="Hu X."/>
            <person name="Zhang T."/>
            <person name="Song X."/>
            <person name="Zhang H."/>
            <person name="Dai N."/>
            <person name="Sheng W."/>
            <person name="Hou X."/>
            <person name="Wei L."/>
        </authorList>
    </citation>
    <scope>NUCLEOTIDE SEQUENCE</scope>
    <source>
        <strain evidence="1">KEN1</strain>
        <tissue evidence="1">Leaf</tissue>
    </source>
</reference>
<reference evidence="1" key="2">
    <citation type="journal article" date="2024" name="Plant">
        <title>Genomic evolution and insights into agronomic trait innovations of Sesamum species.</title>
        <authorList>
            <person name="Miao H."/>
            <person name="Wang L."/>
            <person name="Qu L."/>
            <person name="Liu H."/>
            <person name="Sun Y."/>
            <person name="Le M."/>
            <person name="Wang Q."/>
            <person name="Wei S."/>
            <person name="Zheng Y."/>
            <person name="Lin W."/>
            <person name="Duan Y."/>
            <person name="Cao H."/>
            <person name="Xiong S."/>
            <person name="Wang X."/>
            <person name="Wei L."/>
            <person name="Li C."/>
            <person name="Ma Q."/>
            <person name="Ju M."/>
            <person name="Zhao R."/>
            <person name="Li G."/>
            <person name="Mu C."/>
            <person name="Tian Q."/>
            <person name="Mei H."/>
            <person name="Zhang T."/>
            <person name="Gao T."/>
            <person name="Zhang H."/>
        </authorList>
    </citation>
    <scope>NUCLEOTIDE SEQUENCE</scope>
    <source>
        <strain evidence="1">KEN1</strain>
    </source>
</reference>
<gene>
    <name evidence="1" type="ORF">Slati_2158700</name>
</gene>
<evidence type="ECO:0008006" key="2">
    <source>
        <dbReference type="Google" id="ProtNLM"/>
    </source>
</evidence>
<dbReference type="AlphaFoldDB" id="A0AAW2WW75"/>
<name>A0AAW2WW75_9LAMI</name>
<sequence length="185" mass="21001">MHSSWQLSLWEAFTRALELHFGPSTYDNHQATLFKLRRRGTVAEFQAEFKRLGNHIVGLPPEALLNCCIFGFQSDIQRELVMLQPLTFSQAFGLAKLLEVKANDPKSISAAPNPLHLRGSCHYCLFPPPNLHCLSAVYLQPMQARRAHGVCFNCDEKFSLGHRCKAKHFLLLLPEDDDPRTAFRA</sequence>
<accession>A0AAW2WW75</accession>